<evidence type="ECO:0000313" key="3">
    <source>
        <dbReference type="Proteomes" id="UP000538666"/>
    </source>
</evidence>
<dbReference type="OrthoDB" id="120798at2"/>
<proteinExistence type="predicted"/>
<comment type="caution">
    <text evidence="2">The sequence shown here is derived from an EMBL/GenBank/DDBJ whole genome shotgun (WGS) entry which is preliminary data.</text>
</comment>
<dbReference type="InterPro" id="IPR053802">
    <property type="entry name" value="DUF6950"/>
</dbReference>
<evidence type="ECO:0000313" key="2">
    <source>
        <dbReference type="EMBL" id="MBB6144708.1"/>
    </source>
</evidence>
<gene>
    <name evidence="2" type="ORF">HNQ77_002664</name>
</gene>
<accession>A0A841K234</accession>
<dbReference type="Pfam" id="PF22262">
    <property type="entry name" value="DUF6950"/>
    <property type="match status" value="1"/>
</dbReference>
<organism evidence="2 3">
    <name type="scientific">Silvibacterium bohemicum</name>
    <dbReference type="NCBI Taxonomy" id="1577686"/>
    <lineage>
        <taxon>Bacteria</taxon>
        <taxon>Pseudomonadati</taxon>
        <taxon>Acidobacteriota</taxon>
        <taxon>Terriglobia</taxon>
        <taxon>Terriglobales</taxon>
        <taxon>Acidobacteriaceae</taxon>
        <taxon>Silvibacterium</taxon>
    </lineage>
</organism>
<dbReference type="EMBL" id="JACHEK010000005">
    <property type="protein sequence ID" value="MBB6144708.1"/>
    <property type="molecule type" value="Genomic_DNA"/>
</dbReference>
<keyword evidence="3" id="KW-1185">Reference proteome</keyword>
<name>A0A841K234_9BACT</name>
<sequence>MVNIKRIGSDKDNHWHTRLYHPWLMEVANKPFKWGEWDCCLAAADGIKVQTGVDIAADFRGKYTDQASAFATIKAITGGSTVADAAAYCANKFGLSEWKYPLMAQRGDLVVVEDAGNLVAGLVHLNGRHVVVVAEDGLHRVSISKVKRAWRVA</sequence>
<dbReference type="RefSeq" id="WP_050059711.1">
    <property type="nucleotide sequence ID" value="NZ_JACHEK010000005.1"/>
</dbReference>
<evidence type="ECO:0000259" key="1">
    <source>
        <dbReference type="Pfam" id="PF22262"/>
    </source>
</evidence>
<dbReference type="AlphaFoldDB" id="A0A841K234"/>
<protein>
    <recommendedName>
        <fullName evidence="1">DUF6950 domain-containing protein</fullName>
    </recommendedName>
</protein>
<feature type="domain" description="DUF6950" evidence="1">
    <location>
        <begin position="12"/>
        <end position="152"/>
    </location>
</feature>
<reference evidence="2 3" key="1">
    <citation type="submission" date="2020-08" db="EMBL/GenBank/DDBJ databases">
        <title>Genomic Encyclopedia of Type Strains, Phase IV (KMG-IV): sequencing the most valuable type-strain genomes for metagenomic binning, comparative biology and taxonomic classification.</title>
        <authorList>
            <person name="Goeker M."/>
        </authorList>
    </citation>
    <scope>NUCLEOTIDE SEQUENCE [LARGE SCALE GENOMIC DNA]</scope>
    <source>
        <strain evidence="2 3">DSM 103733</strain>
    </source>
</reference>
<dbReference type="Proteomes" id="UP000538666">
    <property type="component" value="Unassembled WGS sequence"/>
</dbReference>